<gene>
    <name evidence="7" type="ordered locus">Dacet_1093</name>
</gene>
<dbReference type="PaxDb" id="522772-Dacet_1093"/>
<dbReference type="InterPro" id="IPR020013">
    <property type="entry name" value="Flagellar_FlgE/F/G"/>
</dbReference>
<dbReference type="PANTHER" id="PTHR30435:SF19">
    <property type="entry name" value="FLAGELLAR BASAL-BODY ROD PROTEIN FLGG"/>
    <property type="match status" value="1"/>
</dbReference>
<evidence type="ECO:0000256" key="4">
    <source>
        <dbReference type="RuleBase" id="RU362116"/>
    </source>
</evidence>
<dbReference type="AlphaFoldDB" id="D4H6Z9"/>
<evidence type="ECO:0000313" key="7">
    <source>
        <dbReference type="EMBL" id="ADD67865.1"/>
    </source>
</evidence>
<dbReference type="GO" id="GO:0071978">
    <property type="term" value="P:bacterial-type flagellum-dependent swarming motility"/>
    <property type="evidence" value="ECO:0007669"/>
    <property type="project" value="TreeGrafter"/>
</dbReference>
<evidence type="ECO:0000256" key="1">
    <source>
        <dbReference type="ARBA" id="ARBA00004117"/>
    </source>
</evidence>
<organism evidence="7 8">
    <name type="scientific">Denitrovibrio acetiphilus (strain DSM 12809 / NBRC 114555 / N2460)</name>
    <dbReference type="NCBI Taxonomy" id="522772"/>
    <lineage>
        <taxon>Bacteria</taxon>
        <taxon>Pseudomonadati</taxon>
        <taxon>Deferribacterota</taxon>
        <taxon>Deferribacteres</taxon>
        <taxon>Deferribacterales</taxon>
        <taxon>Geovibrionaceae</taxon>
        <taxon>Denitrovibrio</taxon>
    </lineage>
</organism>
<dbReference type="eggNOG" id="COG4786">
    <property type="taxonomic scope" value="Bacteria"/>
</dbReference>
<dbReference type="STRING" id="522772.Dacet_1093"/>
<evidence type="ECO:0000259" key="5">
    <source>
        <dbReference type="Pfam" id="PF06429"/>
    </source>
</evidence>
<feature type="domain" description="Flagellar hook protein FlgE/F/G-like D1" evidence="6">
    <location>
        <begin position="74"/>
        <end position="135"/>
    </location>
</feature>
<dbReference type="SUPFAM" id="SSF117143">
    <property type="entry name" value="Flagellar hook protein flgE"/>
    <property type="match status" value="1"/>
</dbReference>
<dbReference type="NCBIfam" id="TIGR03506">
    <property type="entry name" value="FlgEFG_subfam"/>
    <property type="match status" value="1"/>
</dbReference>
<keyword evidence="3 4" id="KW-0975">Bacterial flagellum</keyword>
<keyword evidence="8" id="KW-1185">Reference proteome</keyword>
<evidence type="ECO:0000259" key="6">
    <source>
        <dbReference type="Pfam" id="PF22692"/>
    </source>
</evidence>
<dbReference type="Pfam" id="PF22692">
    <property type="entry name" value="LlgE_F_G_D1"/>
    <property type="match status" value="1"/>
</dbReference>
<dbReference type="GO" id="GO:0009425">
    <property type="term" value="C:bacterial-type flagellum basal body"/>
    <property type="evidence" value="ECO:0007669"/>
    <property type="project" value="UniProtKB-SubCell"/>
</dbReference>
<protein>
    <submittedName>
        <fullName evidence="7">Fagellar hook-basal body protein</fullName>
    </submittedName>
</protein>
<dbReference type="PANTHER" id="PTHR30435">
    <property type="entry name" value="FLAGELLAR PROTEIN"/>
    <property type="match status" value="1"/>
</dbReference>
<dbReference type="InterPro" id="IPR010930">
    <property type="entry name" value="Flg_bb/hook_C_dom"/>
</dbReference>
<evidence type="ECO:0000256" key="2">
    <source>
        <dbReference type="ARBA" id="ARBA00009677"/>
    </source>
</evidence>
<name>D4H6Z9_DENA2</name>
<dbReference type="Proteomes" id="UP000002012">
    <property type="component" value="Chromosome"/>
</dbReference>
<comment type="subcellular location">
    <subcellularLocation>
        <location evidence="1 4">Bacterial flagellum basal body</location>
    </subcellularLocation>
</comment>
<dbReference type="FunCoup" id="D4H6Z9">
    <property type="interactions" value="147"/>
</dbReference>
<dbReference type="KEGG" id="dap:Dacet_1093"/>
<comment type="similarity">
    <text evidence="2 4">Belongs to the flagella basal body rod proteins family.</text>
</comment>
<dbReference type="EMBL" id="CP001968">
    <property type="protein sequence ID" value="ADD67865.1"/>
    <property type="molecule type" value="Genomic_DNA"/>
</dbReference>
<dbReference type="InParanoid" id="D4H6Z9"/>
<dbReference type="RefSeq" id="WP_013010389.1">
    <property type="nucleotide sequence ID" value="NC_013943.1"/>
</dbReference>
<evidence type="ECO:0000313" key="8">
    <source>
        <dbReference type="Proteomes" id="UP000002012"/>
    </source>
</evidence>
<proteinExistence type="inferred from homology"/>
<dbReference type="InterPro" id="IPR037925">
    <property type="entry name" value="FlgE/F/G-like"/>
</dbReference>
<dbReference type="OrthoDB" id="9804559at2"/>
<reference evidence="7 8" key="1">
    <citation type="journal article" date="2010" name="Stand. Genomic Sci.">
        <title>Complete genome sequence of Denitrovibrio acetiphilus type strain (N2460).</title>
        <authorList>
            <person name="Kiss H."/>
            <person name="Lang E."/>
            <person name="Lapidus A."/>
            <person name="Copeland A."/>
            <person name="Nolan M."/>
            <person name="Glavina Del Rio T."/>
            <person name="Chen F."/>
            <person name="Lucas S."/>
            <person name="Tice H."/>
            <person name="Cheng J.F."/>
            <person name="Han C."/>
            <person name="Goodwin L."/>
            <person name="Pitluck S."/>
            <person name="Liolios K."/>
            <person name="Pati A."/>
            <person name="Ivanova N."/>
            <person name="Mavromatis K."/>
            <person name="Chen A."/>
            <person name="Palaniappan K."/>
            <person name="Land M."/>
            <person name="Hauser L."/>
            <person name="Chang Y.J."/>
            <person name="Jeffries C.D."/>
            <person name="Detter J.C."/>
            <person name="Brettin T."/>
            <person name="Spring S."/>
            <person name="Rohde M."/>
            <person name="Goker M."/>
            <person name="Woyke T."/>
            <person name="Bristow J."/>
            <person name="Eisen J.A."/>
            <person name="Markowitz V."/>
            <person name="Hugenholtz P."/>
            <person name="Kyrpides N.C."/>
            <person name="Klenk H.P."/>
        </authorList>
    </citation>
    <scope>NUCLEOTIDE SEQUENCE [LARGE SCALE GENOMIC DNA]</scope>
    <source>
        <strain evidence="8">DSM 12809 / NBRC 114555 / N2460</strain>
    </source>
</reference>
<dbReference type="HOGENOM" id="CLU_013687_0_2_0"/>
<accession>D4H6Z9</accession>
<dbReference type="InterPro" id="IPR053967">
    <property type="entry name" value="LlgE_F_G-like_D1"/>
</dbReference>
<evidence type="ECO:0000256" key="3">
    <source>
        <dbReference type="ARBA" id="ARBA00023143"/>
    </source>
</evidence>
<dbReference type="Pfam" id="PF06429">
    <property type="entry name" value="Flg_bbr_C"/>
    <property type="match status" value="1"/>
</dbReference>
<sequence>MMQGLYTGANAISVYKNSLINTANNVANINTPYFKSNTLQLNEMEQGGVSISSIRQNQDLSYTISSGRTLDFVIDGSGQFRLEDNNGTSYTRNGVFYLDAEGDVVDSGGRKLLEDVVKPGESAESLSVGEDGSFTVDGEFRGKIDVYDSYGNKIPENLYMLRSGMLEVSDVDYAREVVDMIVTKNAFSANTSSVRTYDDMLGLIVNLVG</sequence>
<feature type="domain" description="Flagellar basal-body/hook protein C-terminal" evidence="5">
    <location>
        <begin position="162"/>
        <end position="207"/>
    </location>
</feature>